<sequence length="172" mass="19603">MLPPAELLQTGDWIFRSGRSADSQFIKRVSHSRYSHIGMVVQTQPHIIIAHATTDDDPKHPNQVLLTPLSEFTTADKADAIAIARPKFLSRYQRAQSAKSAENMVGKAFVMTKRSEEPFYCTLLVFDAVHQQNPDFNPQWQYLDIAVFGGEYLFPEAFTHADVEWIYQYPGK</sequence>
<dbReference type="InterPro" id="IPR038765">
    <property type="entry name" value="Papain-like_cys_pep_sf"/>
</dbReference>
<keyword evidence="2" id="KW-1185">Reference proteome</keyword>
<dbReference type="Proteomes" id="UP001166947">
    <property type="component" value="Unassembled WGS sequence"/>
</dbReference>
<organism evidence="1 2">
    <name type="scientific">Neisseria montereyensis</name>
    <dbReference type="NCBI Taxonomy" id="2973938"/>
    <lineage>
        <taxon>Bacteria</taxon>
        <taxon>Pseudomonadati</taxon>
        <taxon>Pseudomonadota</taxon>
        <taxon>Betaproteobacteria</taxon>
        <taxon>Neisseriales</taxon>
        <taxon>Neisseriaceae</taxon>
        <taxon>Neisseria</taxon>
    </lineage>
</organism>
<reference evidence="1" key="1">
    <citation type="submission" date="2022-08" db="EMBL/GenBank/DDBJ databases">
        <authorList>
            <person name="Volokhov D.V."/>
            <person name="Furtak V.A."/>
            <person name="Zagorodnyaya T.A."/>
        </authorList>
    </citation>
    <scope>NUCLEOTIDE SEQUENCE</scope>
    <source>
        <strain evidence="1">CSL10203-ORH2</strain>
    </source>
</reference>
<proteinExistence type="predicted"/>
<evidence type="ECO:0000313" key="2">
    <source>
        <dbReference type="Proteomes" id="UP001166947"/>
    </source>
</evidence>
<dbReference type="EMBL" id="JANUXW010000013">
    <property type="protein sequence ID" value="MCS4534663.1"/>
    <property type="molecule type" value="Genomic_DNA"/>
</dbReference>
<dbReference type="Gene3D" id="3.90.1720.10">
    <property type="entry name" value="endopeptidase domain like (from Nostoc punctiforme)"/>
    <property type="match status" value="1"/>
</dbReference>
<comment type="caution">
    <text evidence="1">The sequence shown here is derived from an EMBL/GenBank/DDBJ whole genome shotgun (WGS) entry which is preliminary data.</text>
</comment>
<dbReference type="SUPFAM" id="SSF54001">
    <property type="entry name" value="Cysteine proteinases"/>
    <property type="match status" value="1"/>
</dbReference>
<reference evidence="1" key="2">
    <citation type="journal article" date="2023" name="Curr. Microbiol.">
        <title>Neisseria montereyensis sp. nov., Isolated from Oropharynx of California Sea Lion (Zalophus californianus): Genomic, Phylogenetic, and Phenotypic Study.</title>
        <authorList>
            <person name="Volokhov D.V."/>
            <person name="Zagorodnyaya T.A."/>
            <person name="Furtak V.A."/>
            <person name="Nattanmai G."/>
            <person name="Randall L."/>
            <person name="Jose S."/>
            <person name="Gao Y."/>
            <person name="Gulland F.M."/>
            <person name="Eisenberg T."/>
            <person name="Delmonte P."/>
            <person name="Blom J."/>
            <person name="Mitchell K.K."/>
        </authorList>
    </citation>
    <scope>NUCLEOTIDE SEQUENCE</scope>
    <source>
        <strain evidence="1">CSL10203-ORH2</strain>
    </source>
</reference>
<protein>
    <submittedName>
        <fullName evidence="1">YiiX/YebB-like N1pC/P60 family cysteine hydrolase</fullName>
    </submittedName>
</protein>
<accession>A0ABT2FHC8</accession>
<name>A0ABT2FHC8_9NEIS</name>
<dbReference type="RefSeq" id="WP_259292420.1">
    <property type="nucleotide sequence ID" value="NZ_JANUXW010000013.1"/>
</dbReference>
<gene>
    <name evidence="1" type="ORF">NXS09_10220</name>
</gene>
<evidence type="ECO:0000313" key="1">
    <source>
        <dbReference type="EMBL" id="MCS4534663.1"/>
    </source>
</evidence>